<accession>A0AAW0L5G8</accession>
<dbReference type="Proteomes" id="UP000237347">
    <property type="component" value="Unassembled WGS sequence"/>
</dbReference>
<dbReference type="EMBL" id="PKMF04000154">
    <property type="protein sequence ID" value="KAK7846550.1"/>
    <property type="molecule type" value="Genomic_DNA"/>
</dbReference>
<keyword evidence="3" id="KW-1185">Reference proteome</keyword>
<dbReference type="InterPro" id="IPR032675">
    <property type="entry name" value="LRR_dom_sf"/>
</dbReference>
<reference evidence="2 3" key="1">
    <citation type="journal article" date="2018" name="Sci. Data">
        <title>The draft genome sequence of cork oak.</title>
        <authorList>
            <person name="Ramos A.M."/>
            <person name="Usie A."/>
            <person name="Barbosa P."/>
            <person name="Barros P.M."/>
            <person name="Capote T."/>
            <person name="Chaves I."/>
            <person name="Simoes F."/>
            <person name="Abreu I."/>
            <person name="Carrasquinho I."/>
            <person name="Faro C."/>
            <person name="Guimaraes J.B."/>
            <person name="Mendonca D."/>
            <person name="Nobrega F."/>
            <person name="Rodrigues L."/>
            <person name="Saibo N.J.M."/>
            <person name="Varela M.C."/>
            <person name="Egas C."/>
            <person name="Matos J."/>
            <person name="Miguel C.M."/>
            <person name="Oliveira M.M."/>
            <person name="Ricardo C.P."/>
            <person name="Goncalves S."/>
        </authorList>
    </citation>
    <scope>NUCLEOTIDE SEQUENCE [LARGE SCALE GENOMIC DNA]</scope>
    <source>
        <strain evidence="3">cv. HL8</strain>
    </source>
</reference>
<evidence type="ECO:0000313" key="2">
    <source>
        <dbReference type="EMBL" id="KAK7846550.1"/>
    </source>
</evidence>
<evidence type="ECO:0000259" key="1">
    <source>
        <dbReference type="Pfam" id="PF25019"/>
    </source>
</evidence>
<dbReference type="Pfam" id="PF25019">
    <property type="entry name" value="LRR_R13L1-DRL21"/>
    <property type="match status" value="1"/>
</dbReference>
<proteinExistence type="predicted"/>
<gene>
    <name evidence="2" type="ORF">CFP56_007899</name>
</gene>
<organism evidence="2 3">
    <name type="scientific">Quercus suber</name>
    <name type="common">Cork oak</name>
    <dbReference type="NCBI Taxonomy" id="58331"/>
    <lineage>
        <taxon>Eukaryota</taxon>
        <taxon>Viridiplantae</taxon>
        <taxon>Streptophyta</taxon>
        <taxon>Embryophyta</taxon>
        <taxon>Tracheophyta</taxon>
        <taxon>Spermatophyta</taxon>
        <taxon>Magnoliopsida</taxon>
        <taxon>eudicotyledons</taxon>
        <taxon>Gunneridae</taxon>
        <taxon>Pentapetalae</taxon>
        <taxon>rosids</taxon>
        <taxon>fabids</taxon>
        <taxon>Fagales</taxon>
        <taxon>Fagaceae</taxon>
        <taxon>Quercus</taxon>
    </lineage>
</organism>
<comment type="caution">
    <text evidence="2">The sequence shown here is derived from an EMBL/GenBank/DDBJ whole genome shotgun (WGS) entry which is preliminary data.</text>
</comment>
<dbReference type="AlphaFoldDB" id="A0AAW0L5G8"/>
<name>A0AAW0L5G8_QUESU</name>
<protein>
    <recommendedName>
        <fullName evidence="1">R13L1/DRL21-like LRR repeat region domain-containing protein</fullName>
    </recommendedName>
</protein>
<feature type="non-terminal residue" evidence="2">
    <location>
        <position position="1"/>
    </location>
</feature>
<dbReference type="InterPro" id="IPR056789">
    <property type="entry name" value="LRR_R13L1-DRL21"/>
</dbReference>
<sequence>NIKNYRGRIETDVSVLDALEQLSGLENLTIHLCSRTTIFPNWMVSLAKLKRLNLRFGSTLECLPPLGKLQFLEFLHISDIWLLEKEFTFEKRPQIKTALSFHISASVGLKTMVHMGNYILLKREMVWQIIDKFCFSGTFETVYSIHLFIEVTYRMPCLLVILSMLDQKYKVSRGSKFSVYFDFFQWT</sequence>
<evidence type="ECO:0000313" key="3">
    <source>
        <dbReference type="Proteomes" id="UP000237347"/>
    </source>
</evidence>
<feature type="domain" description="R13L1/DRL21-like LRR repeat region" evidence="1">
    <location>
        <begin position="8"/>
        <end position="79"/>
    </location>
</feature>
<dbReference type="SUPFAM" id="SSF52047">
    <property type="entry name" value="RNI-like"/>
    <property type="match status" value="1"/>
</dbReference>
<dbReference type="Gene3D" id="3.80.10.10">
    <property type="entry name" value="Ribonuclease Inhibitor"/>
    <property type="match status" value="1"/>
</dbReference>